<evidence type="ECO:0000313" key="1">
    <source>
        <dbReference type="EMBL" id="KCZ71064.1"/>
    </source>
</evidence>
<reference evidence="1 2" key="1">
    <citation type="journal article" date="2013" name="Nature">
        <title>Anaerobic oxidation of methane coupled to nitrate reduction in a novel archaeal lineage.</title>
        <authorList>
            <person name="Haroon M.F."/>
            <person name="Hu S."/>
            <person name="Shi Y."/>
            <person name="Imelfort M."/>
            <person name="Keller J."/>
            <person name="Hugenholtz P."/>
            <person name="Yuan Z."/>
            <person name="Tyson G.W."/>
        </authorList>
    </citation>
    <scope>NUCLEOTIDE SEQUENCE [LARGE SCALE GENOMIC DNA]</scope>
    <source>
        <strain evidence="1 2">ANME-2d</strain>
    </source>
</reference>
<protein>
    <submittedName>
        <fullName evidence="1">Uncharacterized protein</fullName>
    </submittedName>
</protein>
<sequence length="114" mass="13297">MMKNPQIHTDEHRAISVKVFVADLDRLIHSKERKSWQYLRPAMEKQHQYRTRITRVRWIFTDLFKITDIFNPCASVSSAQSVFYLNCSPANRVSAFICVHLRLIFGKGMRGGLA</sequence>
<dbReference type="EMBL" id="JMIY01000007">
    <property type="protein sequence ID" value="KCZ71064.1"/>
    <property type="molecule type" value="Genomic_DNA"/>
</dbReference>
<dbReference type="Proteomes" id="UP000027153">
    <property type="component" value="Unassembled WGS sequence"/>
</dbReference>
<gene>
    <name evidence="1" type="ORF">ANME2D_03094</name>
</gene>
<evidence type="ECO:0000313" key="2">
    <source>
        <dbReference type="Proteomes" id="UP000027153"/>
    </source>
</evidence>
<keyword evidence="2" id="KW-1185">Reference proteome</keyword>
<proteinExistence type="predicted"/>
<dbReference type="AlphaFoldDB" id="A0A062V5J4"/>
<organism evidence="1 2">
    <name type="scientific">Candidatus Methanoperedens nitratireducens</name>
    <dbReference type="NCBI Taxonomy" id="1392998"/>
    <lineage>
        <taxon>Archaea</taxon>
        <taxon>Methanobacteriati</taxon>
        <taxon>Methanobacteriota</taxon>
        <taxon>Stenosarchaea group</taxon>
        <taxon>Methanomicrobia</taxon>
        <taxon>Methanosarcinales</taxon>
        <taxon>ANME-2 cluster</taxon>
        <taxon>Candidatus Methanoperedentaceae</taxon>
        <taxon>Candidatus Methanoperedens</taxon>
    </lineage>
</organism>
<name>A0A062V5J4_9EURY</name>
<accession>A0A062V5J4</accession>
<comment type="caution">
    <text evidence="1">The sequence shown here is derived from an EMBL/GenBank/DDBJ whole genome shotgun (WGS) entry which is preliminary data.</text>
</comment>